<protein>
    <submittedName>
        <fullName evidence="1">Uncharacterized protein</fullName>
    </submittedName>
</protein>
<accession>A0A2A5T2P0</accession>
<gene>
    <name evidence="1" type="ORF">BTN49_1947</name>
</gene>
<organism evidence="1 2">
    <name type="scientific">Candidatus Enterovibrio escicola</name>
    <dbReference type="NCBI Taxonomy" id="1927127"/>
    <lineage>
        <taxon>Bacteria</taxon>
        <taxon>Pseudomonadati</taxon>
        <taxon>Pseudomonadota</taxon>
        <taxon>Gammaproteobacteria</taxon>
        <taxon>Vibrionales</taxon>
        <taxon>Vibrionaceae</taxon>
        <taxon>Enterovibrio</taxon>
    </lineage>
</organism>
<evidence type="ECO:0000313" key="1">
    <source>
        <dbReference type="EMBL" id="PCS22422.1"/>
    </source>
</evidence>
<comment type="caution">
    <text evidence="1">The sequence shown here is derived from an EMBL/GenBank/DDBJ whole genome shotgun (WGS) entry which is preliminary data.</text>
</comment>
<proteinExistence type="predicted"/>
<name>A0A2A5T2P0_9GAMM</name>
<reference evidence="2" key="1">
    <citation type="submission" date="2017-04" db="EMBL/GenBank/DDBJ databases">
        <title>Genome evolution of the luminous symbionts of deep sea anglerfish.</title>
        <authorList>
            <person name="Hendry T.A."/>
        </authorList>
    </citation>
    <scope>NUCLEOTIDE SEQUENCE [LARGE SCALE GENOMIC DNA]</scope>
</reference>
<dbReference type="Proteomes" id="UP000219020">
    <property type="component" value="Unassembled WGS sequence"/>
</dbReference>
<sequence length="77" mass="8516">MGRLRVQNNIPTALGAAGIWLITHNEISFFDFAYWSFVFLRARPSTHLISAARVLSFFTRPSLLGSLVTGSVMSSVN</sequence>
<keyword evidence="2" id="KW-1185">Reference proteome</keyword>
<dbReference type="EMBL" id="NBYY01000020">
    <property type="protein sequence ID" value="PCS22422.1"/>
    <property type="molecule type" value="Genomic_DNA"/>
</dbReference>
<dbReference type="AlphaFoldDB" id="A0A2A5T2P0"/>
<evidence type="ECO:0000313" key="2">
    <source>
        <dbReference type="Proteomes" id="UP000219020"/>
    </source>
</evidence>